<reference evidence="8 9" key="1">
    <citation type="submission" date="2018-06" db="EMBL/GenBank/DDBJ databases">
        <authorList>
            <consortium name="Pathogen Informatics"/>
            <person name="Doyle S."/>
        </authorList>
    </citation>
    <scope>NUCLEOTIDE SEQUENCE [LARGE SCALE GENOMIC DNA]</scope>
    <source>
        <strain evidence="8 9">NCTC10717</strain>
    </source>
</reference>
<keyword evidence="3 6" id="KW-0812">Transmembrane</keyword>
<comment type="subcellular location">
    <subcellularLocation>
        <location evidence="1">Cell membrane</location>
        <topology evidence="1">Multi-pass membrane protein</topology>
    </subcellularLocation>
</comment>
<dbReference type="NCBIfam" id="TIGR03954">
    <property type="entry name" value="integ_memb_HG"/>
    <property type="match status" value="1"/>
</dbReference>
<sequence length="99" mass="11325">MINRIFSIIAILEGLSLLFLIFVAMPLKYYGGQHLPVYYSGWTHGGLFLAYILALIPAAHVNRWSLLIFLAGLFASVIPFGTFAFEWYVKRRQTRLDTL</sequence>
<evidence type="ECO:0000256" key="1">
    <source>
        <dbReference type="ARBA" id="ARBA00004651"/>
    </source>
</evidence>
<dbReference type="OrthoDB" id="9342687at2"/>
<evidence type="ECO:0000256" key="4">
    <source>
        <dbReference type="ARBA" id="ARBA00022989"/>
    </source>
</evidence>
<dbReference type="GO" id="GO:0005886">
    <property type="term" value="C:plasma membrane"/>
    <property type="evidence" value="ECO:0007669"/>
    <property type="project" value="UniProtKB-SubCell"/>
</dbReference>
<dbReference type="PANTHER" id="PTHR40077">
    <property type="entry name" value="MEMBRANE PROTEIN-RELATED"/>
    <property type="match status" value="1"/>
</dbReference>
<evidence type="ECO:0000256" key="3">
    <source>
        <dbReference type="ARBA" id="ARBA00022692"/>
    </source>
</evidence>
<feature type="transmembrane region" description="Helical" evidence="6">
    <location>
        <begin position="64"/>
        <end position="89"/>
    </location>
</feature>
<protein>
    <submittedName>
        <fullName evidence="8">Integral membrane protein</fullName>
    </submittedName>
</protein>
<evidence type="ECO:0000256" key="2">
    <source>
        <dbReference type="ARBA" id="ARBA00022475"/>
    </source>
</evidence>
<feature type="transmembrane region" description="Helical" evidence="6">
    <location>
        <begin position="6"/>
        <end position="25"/>
    </location>
</feature>
<dbReference type="RefSeq" id="WP_115217507.1">
    <property type="nucleotide sequence ID" value="NZ_UHIA01000003.1"/>
</dbReference>
<feature type="transmembrane region" description="Helical" evidence="6">
    <location>
        <begin position="37"/>
        <end position="58"/>
    </location>
</feature>
<name>A0A380MJ49_9GAMM</name>
<gene>
    <name evidence="8" type="ORF">NCTC10717_00186</name>
</gene>
<accession>A0A380MJ49</accession>
<organism evidence="8 9">
    <name type="scientific">Suttonella indologenes</name>
    <dbReference type="NCBI Taxonomy" id="13276"/>
    <lineage>
        <taxon>Bacteria</taxon>
        <taxon>Pseudomonadati</taxon>
        <taxon>Pseudomonadota</taxon>
        <taxon>Gammaproteobacteria</taxon>
        <taxon>Cardiobacteriales</taxon>
        <taxon>Cardiobacteriaceae</taxon>
        <taxon>Suttonella</taxon>
    </lineage>
</organism>
<keyword evidence="5 6" id="KW-0472">Membrane</keyword>
<evidence type="ECO:0000256" key="6">
    <source>
        <dbReference type="SAM" id="Phobius"/>
    </source>
</evidence>
<dbReference type="Proteomes" id="UP000254575">
    <property type="component" value="Unassembled WGS sequence"/>
</dbReference>
<proteinExistence type="predicted"/>
<dbReference type="InterPro" id="IPR023845">
    <property type="entry name" value="DUF3817_TM"/>
</dbReference>
<dbReference type="Pfam" id="PF12823">
    <property type="entry name" value="DUF3817"/>
    <property type="match status" value="1"/>
</dbReference>
<dbReference type="AlphaFoldDB" id="A0A380MJ49"/>
<dbReference type="PANTHER" id="PTHR40077:SF1">
    <property type="entry name" value="MEMBRANE PROTEIN"/>
    <property type="match status" value="1"/>
</dbReference>
<dbReference type="EMBL" id="UHIA01000003">
    <property type="protein sequence ID" value="SUO91501.1"/>
    <property type="molecule type" value="Genomic_DNA"/>
</dbReference>
<feature type="domain" description="DUF3817" evidence="7">
    <location>
        <begin position="4"/>
        <end position="91"/>
    </location>
</feature>
<evidence type="ECO:0000313" key="9">
    <source>
        <dbReference type="Proteomes" id="UP000254575"/>
    </source>
</evidence>
<keyword evidence="9" id="KW-1185">Reference proteome</keyword>
<evidence type="ECO:0000259" key="7">
    <source>
        <dbReference type="Pfam" id="PF12823"/>
    </source>
</evidence>
<evidence type="ECO:0000256" key="5">
    <source>
        <dbReference type="ARBA" id="ARBA00023136"/>
    </source>
</evidence>
<evidence type="ECO:0000313" key="8">
    <source>
        <dbReference type="EMBL" id="SUO91501.1"/>
    </source>
</evidence>
<keyword evidence="4 6" id="KW-1133">Transmembrane helix</keyword>
<keyword evidence="2" id="KW-1003">Cell membrane</keyword>